<dbReference type="PROSITE" id="PS50022">
    <property type="entry name" value="FA58C_3"/>
    <property type="match status" value="2"/>
</dbReference>
<comment type="subcellular location">
    <subcellularLocation>
        <location evidence="2">Cell envelope</location>
    </subcellularLocation>
</comment>
<evidence type="ECO:0000313" key="11">
    <source>
        <dbReference type="Proteomes" id="UP000035068"/>
    </source>
</evidence>
<dbReference type="InterPro" id="IPR008979">
    <property type="entry name" value="Galactose-bd-like_sf"/>
</dbReference>
<evidence type="ECO:0000256" key="6">
    <source>
        <dbReference type="ARBA" id="ARBA00022982"/>
    </source>
</evidence>
<dbReference type="Pfam" id="PF00754">
    <property type="entry name" value="F5_F8_type_C"/>
    <property type="match status" value="1"/>
</dbReference>
<evidence type="ECO:0000256" key="3">
    <source>
        <dbReference type="ARBA" id="ARBA00022448"/>
    </source>
</evidence>
<evidence type="ECO:0000256" key="4">
    <source>
        <dbReference type="ARBA" id="ARBA00022617"/>
    </source>
</evidence>
<dbReference type="InterPro" id="IPR036280">
    <property type="entry name" value="Multihaem_cyt_sf"/>
</dbReference>
<dbReference type="CDD" id="cd08168">
    <property type="entry name" value="Cytochrom_C3"/>
    <property type="match status" value="2"/>
</dbReference>
<evidence type="ECO:0000256" key="5">
    <source>
        <dbReference type="ARBA" id="ARBA00022723"/>
    </source>
</evidence>
<keyword evidence="4" id="KW-0349">Heme</keyword>
<dbReference type="EMBL" id="JWJD01000001">
    <property type="protein sequence ID" value="KIH77880.1"/>
    <property type="molecule type" value="Genomic_DNA"/>
</dbReference>
<reference evidence="10 11" key="1">
    <citation type="submission" date="2014-12" db="EMBL/GenBank/DDBJ databases">
        <title>Genomes of Geoalkalibacter ferrihydriticus and Geoalkalibacter subterraneus, two haloalkaliphilic metal-reducing members of the Geobacteraceae.</title>
        <authorList>
            <person name="Badalamenti J.P."/>
            <person name="Torres C.I."/>
            <person name="Krajmalnik-Brown R."/>
            <person name="Bond D.R."/>
        </authorList>
    </citation>
    <scope>NUCLEOTIDE SEQUENCE [LARGE SCALE GENOMIC DNA]</scope>
    <source>
        <strain evidence="10 11">DSM 17813</strain>
    </source>
</reference>
<feature type="region of interest" description="Disordered" evidence="8">
    <location>
        <begin position="636"/>
        <end position="665"/>
    </location>
</feature>
<keyword evidence="5" id="KW-0479">Metal-binding</keyword>
<feature type="domain" description="F5/8 type C" evidence="9">
    <location>
        <begin position="492"/>
        <end position="630"/>
    </location>
</feature>
<dbReference type="SUPFAM" id="SSF48695">
    <property type="entry name" value="Multiheme cytochromes"/>
    <property type="match status" value="3"/>
</dbReference>
<dbReference type="Proteomes" id="UP000035068">
    <property type="component" value="Unassembled WGS sequence"/>
</dbReference>
<keyword evidence="3" id="KW-0813">Transport</keyword>
<dbReference type="Gene3D" id="2.60.120.260">
    <property type="entry name" value="Galactose-binding domain-like"/>
    <property type="match status" value="2"/>
</dbReference>
<dbReference type="InterPro" id="IPR000421">
    <property type="entry name" value="FA58C"/>
</dbReference>
<evidence type="ECO:0000256" key="8">
    <source>
        <dbReference type="SAM" id="MobiDB-lite"/>
    </source>
</evidence>
<name>A0A0C2HSV0_9BACT</name>
<evidence type="ECO:0000256" key="1">
    <source>
        <dbReference type="ARBA" id="ARBA00001926"/>
    </source>
</evidence>
<dbReference type="PANTHER" id="PTHR45713:SF6">
    <property type="entry name" value="F5_8 TYPE C DOMAIN-CONTAINING PROTEIN"/>
    <property type="match status" value="1"/>
</dbReference>
<keyword evidence="7" id="KW-0408">Iron</keyword>
<evidence type="ECO:0000256" key="2">
    <source>
        <dbReference type="ARBA" id="ARBA00004196"/>
    </source>
</evidence>
<keyword evidence="11" id="KW-1185">Reference proteome</keyword>
<evidence type="ECO:0000313" key="10">
    <source>
        <dbReference type="EMBL" id="KIH77880.1"/>
    </source>
</evidence>
<gene>
    <name evidence="10" type="ORF">GFER_04470</name>
</gene>
<keyword evidence="6" id="KW-0249">Electron transport</keyword>
<dbReference type="Pfam" id="PF22633">
    <property type="entry name" value="F5_F8_type_C_2"/>
    <property type="match status" value="1"/>
</dbReference>
<evidence type="ECO:0000259" key="9">
    <source>
        <dbReference type="PROSITE" id="PS50022"/>
    </source>
</evidence>
<organism evidence="10 11">
    <name type="scientific">Geoalkalibacter ferrihydriticus DSM 17813</name>
    <dbReference type="NCBI Taxonomy" id="1121915"/>
    <lineage>
        <taxon>Bacteria</taxon>
        <taxon>Pseudomonadati</taxon>
        <taxon>Thermodesulfobacteriota</taxon>
        <taxon>Desulfuromonadia</taxon>
        <taxon>Desulfuromonadales</taxon>
        <taxon>Geoalkalibacteraceae</taxon>
        <taxon>Geoalkalibacter</taxon>
    </lineage>
</organism>
<proteinExistence type="predicted"/>
<dbReference type="GO" id="GO:0046872">
    <property type="term" value="F:metal ion binding"/>
    <property type="evidence" value="ECO:0007669"/>
    <property type="project" value="UniProtKB-KW"/>
</dbReference>
<comment type="cofactor">
    <cofactor evidence="1">
        <name>heme c</name>
        <dbReference type="ChEBI" id="CHEBI:61717"/>
    </cofactor>
</comment>
<dbReference type="InterPro" id="IPR012286">
    <property type="entry name" value="Tetrahaem_cytochrome"/>
</dbReference>
<sequence>MTSTSGCASCHSFPTFEGNRHHDDAILAEWGLGCMDCHEYQWTPVFALTMPTPDDCVACHTTLVGTGDIVEAHHTTDAFFADNCTLCHAGADVGIQSCNDCHDSANGSVGDRHHAFDLALQGQCTVCHVGADYTFLDCQGCHTGDGQPAINDLHHMTIPAQMDDCTSCHVGADVDGLDCSACHFESGSPLASERHHSTQAFLMGQCLFCHTGAEPVNISCAACHSSPNHHGQPAAISGDCTACHSTIKTSGDSCQACHTAPIPEIHHGDPLMQVGGDCSVCHTAASSSTSCADCHMSDPHHTTMQSQTGNCAFCHSVPPEVMDRPHQAACRECHGQYMHDKGGPIQNYGACAACHDTKPYHAAPASIPGYTGYGAGKGKFNLFWSMFAIKEGPGEDIRPNGEDMKDKGGFKIAATTMPFNVATIEYGGRAYLVPHFDDAQNLGDLSKCTSCHSSRADKVKCDSSRWRDHLSRNRVDLATYRLAEAVYLGSLCDSDAGIIAPVPDGPNLALNKTAKASRQESGYHASNAVDGNIDTRWWTRSTSDTTFEVDLGATYPVAAFAFDWYSNLHAEEYRIYVSSNGSSWDRVLEFKNGTGGYEVRTIPTRNARYVRLEMRQARSRDGYSLSEFEVYAESAFSSPSAPEPEGDNLALNKSTSATRSERGYSHRNAVDGKLDTRWWARSTSTERLDVDLGSRQSVSRVVIRWHDDYAREFRVRVSRDGSSWSTVREIKDFSGGTSEITFSSRSERYVRIECNRARSSNGYSINELEVYAQ</sequence>
<dbReference type="GO" id="GO:0030313">
    <property type="term" value="C:cell envelope"/>
    <property type="evidence" value="ECO:0007669"/>
    <property type="project" value="UniProtKB-SubCell"/>
</dbReference>
<dbReference type="Gene3D" id="3.90.10.10">
    <property type="entry name" value="Cytochrome C3"/>
    <property type="match status" value="3"/>
</dbReference>
<dbReference type="PANTHER" id="PTHR45713">
    <property type="entry name" value="FTP DOMAIN-CONTAINING PROTEIN"/>
    <property type="match status" value="1"/>
</dbReference>
<feature type="domain" description="F5/8 type C" evidence="9">
    <location>
        <begin position="631"/>
        <end position="773"/>
    </location>
</feature>
<protein>
    <recommendedName>
        <fullName evidence="9">F5/8 type C domain-containing protein</fullName>
    </recommendedName>
</protein>
<evidence type="ECO:0000256" key="7">
    <source>
        <dbReference type="ARBA" id="ARBA00023004"/>
    </source>
</evidence>
<dbReference type="InterPro" id="IPR051941">
    <property type="entry name" value="BG_Antigen-Binding_Lectin"/>
</dbReference>
<dbReference type="Pfam" id="PF14537">
    <property type="entry name" value="Cytochrom_c3_2"/>
    <property type="match status" value="1"/>
</dbReference>
<comment type="caution">
    <text evidence="10">The sequence shown here is derived from an EMBL/GenBank/DDBJ whole genome shotgun (WGS) entry which is preliminary data.</text>
</comment>
<dbReference type="SUPFAM" id="SSF49785">
    <property type="entry name" value="Galactose-binding domain-like"/>
    <property type="match status" value="2"/>
</dbReference>
<accession>A0A0C2HSV0</accession>
<dbReference type="AlphaFoldDB" id="A0A0C2HSV0"/>